<gene>
    <name evidence="14" type="primary">Mo05429</name>
    <name evidence="14" type="ORF">E5Q_05429</name>
</gene>
<evidence type="ECO:0000256" key="1">
    <source>
        <dbReference type="ARBA" id="ARBA00004240"/>
    </source>
</evidence>
<keyword evidence="7" id="KW-0256">Endoplasmic reticulum</keyword>
<sequence length="387" mass="40339">MSRPLDPSSLLARVSQSVPHEARLEKPIAVLAVLLHAIHVSLGFRLVSPQPGTDGVELPSAILASGKDSFAFKYRHEQSSMEFELHVHRLGGRGVANAIATEDDRTASLDIALLDYFSPSSLPWPADDAASSEPSTSAGGPSSSSGPAPEHLFIHLTRLKDLTALYQLRVIQRLIPGLRKEGYSEIQEEDTQTTQSQPVAQPGGRGGYYPDPGGPILPVGPQPSREPRSPLRAPDRTVPDIGRSDLLPLGGLGGTTNPSRDGRFTGGDGMLVGPDHPLFRDRFASDPNNLLAMPGRNGPTGPWGGDGFLPPMGAPPGARFDPVGPGQGIPRPRGPNGPFGGGSGGFGGSSGGFGGGSGGFGGRVGGDPDNDEFMPPGSNPEYDNMFS</sequence>
<evidence type="ECO:0000256" key="2">
    <source>
        <dbReference type="ARBA" id="ARBA00004496"/>
    </source>
</evidence>
<evidence type="ECO:0000259" key="12">
    <source>
        <dbReference type="Pfam" id="PF08577"/>
    </source>
</evidence>
<evidence type="ECO:0000313" key="15">
    <source>
        <dbReference type="Proteomes" id="UP000009131"/>
    </source>
</evidence>
<evidence type="ECO:0000256" key="10">
    <source>
        <dbReference type="ARBA" id="ARBA00024805"/>
    </source>
</evidence>
<comment type="subcellular location">
    <subcellularLocation>
        <location evidence="2">Cytoplasm</location>
    </subcellularLocation>
    <subcellularLocation>
        <location evidence="1">Endoplasmic reticulum</location>
    </subcellularLocation>
</comment>
<keyword evidence="6" id="KW-0597">Phosphoprotein</keyword>
<dbReference type="InterPro" id="IPR045128">
    <property type="entry name" value="PI31-like"/>
</dbReference>
<evidence type="ECO:0000256" key="4">
    <source>
        <dbReference type="ARBA" id="ARBA00022481"/>
    </source>
</evidence>
<dbReference type="Gene3D" id="3.40.1000.30">
    <property type="match status" value="1"/>
</dbReference>
<dbReference type="GO" id="GO:0043161">
    <property type="term" value="P:proteasome-mediated ubiquitin-dependent protein catabolic process"/>
    <property type="evidence" value="ECO:0007669"/>
    <property type="project" value="InterPro"/>
</dbReference>
<dbReference type="RefSeq" id="XP_014571292.1">
    <property type="nucleotide sequence ID" value="XM_014715806.1"/>
</dbReference>
<comment type="caution">
    <text evidence="14">The sequence shown here is derived from an EMBL/GenBank/DDBJ whole genome shotgun (WGS) entry which is preliminary data.</text>
</comment>
<dbReference type="GO" id="GO:0000502">
    <property type="term" value="C:proteasome complex"/>
    <property type="evidence" value="ECO:0007669"/>
    <property type="project" value="UniProtKB-KW"/>
</dbReference>
<feature type="region of interest" description="Disordered" evidence="11">
    <location>
        <begin position="185"/>
        <end position="284"/>
    </location>
</feature>
<feature type="domain" description="PI31 proteasome regulator C-terminal" evidence="12">
    <location>
        <begin position="241"/>
        <end position="325"/>
    </location>
</feature>
<keyword evidence="8" id="KW-0647">Proteasome</keyword>
<dbReference type="Pfam" id="PF08577">
    <property type="entry name" value="PI31_Prot_C"/>
    <property type="match status" value="1"/>
</dbReference>
<feature type="compositionally biased region" description="Pro residues" evidence="11">
    <location>
        <begin position="212"/>
        <end position="221"/>
    </location>
</feature>
<comment type="similarity">
    <text evidence="3">Belongs to the proteasome inhibitor PI31 family.</text>
</comment>
<keyword evidence="5" id="KW-0963">Cytoplasm</keyword>
<feature type="region of interest" description="Disordered" evidence="11">
    <location>
        <begin position="125"/>
        <end position="149"/>
    </location>
</feature>
<feature type="compositionally biased region" description="Low complexity" evidence="11">
    <location>
        <begin position="129"/>
        <end position="149"/>
    </location>
</feature>
<evidence type="ECO:0000256" key="8">
    <source>
        <dbReference type="ARBA" id="ARBA00022942"/>
    </source>
</evidence>
<reference evidence="14 15" key="1">
    <citation type="journal article" date="2011" name="J. Gen. Appl. Microbiol.">
        <title>Draft genome sequencing of the enigmatic basidiomycete Mixia osmundae.</title>
        <authorList>
            <person name="Nishida H."/>
            <person name="Nagatsuka Y."/>
            <person name="Sugiyama J."/>
        </authorList>
    </citation>
    <scope>NUCLEOTIDE SEQUENCE [LARGE SCALE GENOMIC DNA]</scope>
    <source>
        <strain evidence="15">CBS 9802 / IAM 14324 / JCM 22182 / KY 12970</strain>
    </source>
</reference>
<dbReference type="OMA" id="GHACMVA"/>
<evidence type="ECO:0000256" key="6">
    <source>
        <dbReference type="ARBA" id="ARBA00022553"/>
    </source>
</evidence>
<evidence type="ECO:0000256" key="9">
    <source>
        <dbReference type="ARBA" id="ARBA00022990"/>
    </source>
</evidence>
<dbReference type="InterPro" id="IPR021625">
    <property type="entry name" value="PI31_Prot_N"/>
</dbReference>
<dbReference type="PANTHER" id="PTHR13266:SF1">
    <property type="entry name" value="PROTEASOME INHIBITOR PI31 SUBUNIT"/>
    <property type="match status" value="1"/>
</dbReference>
<feature type="compositionally biased region" description="Basic and acidic residues" evidence="11">
    <location>
        <begin position="225"/>
        <end position="238"/>
    </location>
</feature>
<accession>G7E7D1</accession>
<dbReference type="OrthoDB" id="68090at2759"/>
<feature type="domain" description="PI31 proteasome regulator N-terminal" evidence="13">
    <location>
        <begin position="22"/>
        <end position="181"/>
    </location>
</feature>
<name>G7E7D1_MIXOS</name>
<dbReference type="GO" id="GO:0004866">
    <property type="term" value="F:endopeptidase inhibitor activity"/>
    <property type="evidence" value="ECO:0007669"/>
    <property type="project" value="InterPro"/>
</dbReference>
<keyword evidence="4" id="KW-0488">Methylation</keyword>
<dbReference type="Pfam" id="PF11566">
    <property type="entry name" value="PI31_Prot_N"/>
    <property type="match status" value="1"/>
</dbReference>
<keyword evidence="9" id="KW-0007">Acetylation</keyword>
<organism evidence="14 15">
    <name type="scientific">Mixia osmundae (strain CBS 9802 / IAM 14324 / JCM 22182 / KY 12970)</name>
    <dbReference type="NCBI Taxonomy" id="764103"/>
    <lineage>
        <taxon>Eukaryota</taxon>
        <taxon>Fungi</taxon>
        <taxon>Dikarya</taxon>
        <taxon>Basidiomycota</taxon>
        <taxon>Pucciniomycotina</taxon>
        <taxon>Mixiomycetes</taxon>
        <taxon>Mixiales</taxon>
        <taxon>Mixiaceae</taxon>
        <taxon>Mixia</taxon>
    </lineage>
</organism>
<keyword evidence="15" id="KW-1185">Reference proteome</keyword>
<dbReference type="HOGENOM" id="CLU_044125_0_0_1"/>
<proteinExistence type="inferred from homology"/>
<dbReference type="EMBL" id="BABT02000163">
    <property type="protein sequence ID" value="GAA98741.1"/>
    <property type="molecule type" value="Genomic_DNA"/>
</dbReference>
<dbReference type="STRING" id="764103.G7E7D1"/>
<dbReference type="PANTHER" id="PTHR13266">
    <property type="entry name" value="PROTEASOME INHIBITOR"/>
    <property type="match status" value="1"/>
</dbReference>
<evidence type="ECO:0000256" key="11">
    <source>
        <dbReference type="SAM" id="MobiDB-lite"/>
    </source>
</evidence>
<protein>
    <submittedName>
        <fullName evidence="14">Uncharacterized protein</fullName>
    </submittedName>
</protein>
<evidence type="ECO:0000256" key="3">
    <source>
        <dbReference type="ARBA" id="ARBA00006405"/>
    </source>
</evidence>
<evidence type="ECO:0000256" key="7">
    <source>
        <dbReference type="ARBA" id="ARBA00022824"/>
    </source>
</evidence>
<evidence type="ECO:0000259" key="13">
    <source>
        <dbReference type="Pfam" id="PF11566"/>
    </source>
</evidence>
<dbReference type="Proteomes" id="UP000009131">
    <property type="component" value="Unassembled WGS sequence"/>
</dbReference>
<dbReference type="InParanoid" id="G7E7D1"/>
<dbReference type="eggNOG" id="ENOG502S25U">
    <property type="taxonomic scope" value="Eukaryota"/>
</dbReference>
<feature type="region of interest" description="Disordered" evidence="11">
    <location>
        <begin position="323"/>
        <end position="387"/>
    </location>
</feature>
<dbReference type="GO" id="GO:0005783">
    <property type="term" value="C:endoplasmic reticulum"/>
    <property type="evidence" value="ECO:0007669"/>
    <property type="project" value="UniProtKB-SubCell"/>
</dbReference>
<dbReference type="AlphaFoldDB" id="G7E7D1"/>
<evidence type="ECO:0000256" key="5">
    <source>
        <dbReference type="ARBA" id="ARBA00022490"/>
    </source>
</evidence>
<dbReference type="InterPro" id="IPR013886">
    <property type="entry name" value="PI31_Prot_C"/>
</dbReference>
<dbReference type="GO" id="GO:0070628">
    <property type="term" value="F:proteasome binding"/>
    <property type="evidence" value="ECO:0007669"/>
    <property type="project" value="InterPro"/>
</dbReference>
<comment type="function">
    <text evidence="10">Plays an important role in control of proteasome function. Inhibits the hydrolysis of protein and peptide substrates by the 20S proteasome. Also inhibits the activation of the proteasome by the proteasome regulatory proteins PA700 and PA28.</text>
</comment>
<reference evidence="14 15" key="2">
    <citation type="journal article" date="2012" name="Open Biol.">
        <title>Characteristics of nucleosomes and linker DNA regions on the genome of the basidiomycete Mixia osmundae revealed by mono- and dinucleosome mapping.</title>
        <authorList>
            <person name="Nishida H."/>
            <person name="Kondo S."/>
            <person name="Matsumoto T."/>
            <person name="Suzuki Y."/>
            <person name="Yoshikawa H."/>
            <person name="Taylor T.D."/>
            <person name="Sugiyama J."/>
        </authorList>
    </citation>
    <scope>NUCLEOTIDE SEQUENCE [LARGE SCALE GENOMIC DNA]</scope>
    <source>
        <strain evidence="15">CBS 9802 / IAM 14324 / JCM 22182 / KY 12970</strain>
    </source>
</reference>
<feature type="compositionally biased region" description="Gly residues" evidence="11">
    <location>
        <begin position="337"/>
        <end position="365"/>
    </location>
</feature>
<evidence type="ECO:0000313" key="14">
    <source>
        <dbReference type="EMBL" id="GAA98741.1"/>
    </source>
</evidence>